<feature type="region of interest" description="Disordered" evidence="3">
    <location>
        <begin position="332"/>
        <end position="455"/>
    </location>
</feature>
<dbReference type="EMBL" id="JAPDRL010000024">
    <property type="protein sequence ID" value="KAJ9665853.1"/>
    <property type="molecule type" value="Genomic_DNA"/>
</dbReference>
<dbReference type="Proteomes" id="UP001172684">
    <property type="component" value="Unassembled WGS sequence"/>
</dbReference>
<feature type="region of interest" description="Disordered" evidence="3">
    <location>
        <begin position="198"/>
        <end position="224"/>
    </location>
</feature>
<accession>A0ABQ9NVU6</accession>
<keyword evidence="7" id="KW-1185">Reference proteome</keyword>
<keyword evidence="2" id="KW-0175">Coiled coil</keyword>
<evidence type="ECO:0000313" key="7">
    <source>
        <dbReference type="Proteomes" id="UP001172684"/>
    </source>
</evidence>
<dbReference type="Pfam" id="PF00611">
    <property type="entry name" value="FCH"/>
    <property type="match status" value="1"/>
</dbReference>
<dbReference type="PANTHER" id="PTHR23176:SF136">
    <property type="entry name" value="RHO GTPASE ACTIVATOR (RGD1)"/>
    <property type="match status" value="1"/>
</dbReference>
<dbReference type="SMART" id="SM00055">
    <property type="entry name" value="FCH"/>
    <property type="match status" value="1"/>
</dbReference>
<organism evidence="6 7">
    <name type="scientific">Coniosporium apollinis</name>
    <dbReference type="NCBI Taxonomy" id="61459"/>
    <lineage>
        <taxon>Eukaryota</taxon>
        <taxon>Fungi</taxon>
        <taxon>Dikarya</taxon>
        <taxon>Ascomycota</taxon>
        <taxon>Pezizomycotina</taxon>
        <taxon>Dothideomycetes</taxon>
        <taxon>Dothideomycetes incertae sedis</taxon>
        <taxon>Coniosporium</taxon>
    </lineage>
</organism>
<feature type="compositionally biased region" description="Low complexity" evidence="3">
    <location>
        <begin position="412"/>
        <end position="421"/>
    </location>
</feature>
<dbReference type="InterPro" id="IPR031160">
    <property type="entry name" value="F_BAR_dom"/>
</dbReference>
<feature type="domain" description="F-BAR" evidence="5">
    <location>
        <begin position="48"/>
        <end position="308"/>
    </location>
</feature>
<dbReference type="InterPro" id="IPR008936">
    <property type="entry name" value="Rho_GTPase_activation_prot"/>
</dbReference>
<feature type="domain" description="Rho-GAP" evidence="4">
    <location>
        <begin position="462"/>
        <end position="652"/>
    </location>
</feature>
<dbReference type="SUPFAM" id="SSF103657">
    <property type="entry name" value="BAR/IMD domain-like"/>
    <property type="match status" value="1"/>
</dbReference>
<dbReference type="PROSITE" id="PS51741">
    <property type="entry name" value="F_BAR"/>
    <property type="match status" value="1"/>
</dbReference>
<dbReference type="InterPro" id="IPR000198">
    <property type="entry name" value="RhoGAP_dom"/>
</dbReference>
<dbReference type="PROSITE" id="PS50238">
    <property type="entry name" value="RHOGAP"/>
    <property type="match status" value="1"/>
</dbReference>
<evidence type="ECO:0000256" key="2">
    <source>
        <dbReference type="PROSITE-ProRule" id="PRU01077"/>
    </source>
</evidence>
<dbReference type="PANTHER" id="PTHR23176">
    <property type="entry name" value="RHO/RAC/CDC GTPASE-ACTIVATING PROTEIN"/>
    <property type="match status" value="1"/>
</dbReference>
<gene>
    <name evidence="6" type="primary">RGD1</name>
    <name evidence="6" type="ORF">H2201_003977</name>
</gene>
<dbReference type="CDD" id="cd07652">
    <property type="entry name" value="F-BAR_Rgd1"/>
    <property type="match status" value="1"/>
</dbReference>
<dbReference type="Gene3D" id="1.20.1270.60">
    <property type="entry name" value="Arfaptin homology (AH) domain/BAR domain"/>
    <property type="match status" value="1"/>
</dbReference>
<feature type="compositionally biased region" description="Polar residues" evidence="3">
    <location>
        <begin position="344"/>
        <end position="367"/>
    </location>
</feature>
<feature type="compositionally biased region" description="Gly residues" evidence="3">
    <location>
        <begin position="9"/>
        <end position="19"/>
    </location>
</feature>
<keyword evidence="1" id="KW-0343">GTPase activation</keyword>
<evidence type="ECO:0000256" key="3">
    <source>
        <dbReference type="SAM" id="MobiDB-lite"/>
    </source>
</evidence>
<sequence length="655" mass="72615">MDPEYNGNGMYGGGNGTQDGGAMRTSSEAVQHHAPAPSNMGADPATTKAVDEVLYSDIGVSTLLTRLKQSIASARDFAGFLKKRSSLEEDHAAGLKKLSRGTQETIRRADARHGSYADQFSLITSVHERMADNGIQFALSLHQMHEDLTELTNNMERGRKHWKHTGLDAEGKVIDAERLVERAKAKYDSLAEEYDRVRTGDQGSGKKFGLKGPKSQAQQEGELSRKLQAADADYAAKVQSAQVQRKELLETGRPEAVRAIMMLIEECDSALTLQLQKFAAFNEKLLLGNGICVSPLKNPNEPVQPSLRDMVAKIDNQHDFNSFIVSHTHKIPTRSEAKYEQHPTLASRQGTTPQANRQSMHINLNQSQPPPSFNAQVPQQAPPPMQPNYTSYQPAFPQQPPQPTDYHSSLAQQQQQQQQQQGHSPQSLNFGGGPLQQMQQQQAYPPEKATYDSPPTKPVFGMRLDDLFKRDGTPVPMVVYQCIQAVDLYGLDVEGIYRVGGSQQHIQQMKAMFDSADGHTIDFRDPSSFHHDVNSVAGLLKQFFRDLPDPLFTCEHYAAFIDAARIDDDIVRRDSLHAIVNGLPDSNYATLRAVVLHLNRVQEHAERNRMSASNLAICFAPTLMGPHRGAMADAGLQARVVDTILVNTHQIFDED</sequence>
<dbReference type="InterPro" id="IPR027267">
    <property type="entry name" value="AH/BAR_dom_sf"/>
</dbReference>
<reference evidence="6" key="1">
    <citation type="submission" date="2022-10" db="EMBL/GenBank/DDBJ databases">
        <title>Culturing micro-colonial fungi from biological soil crusts in the Mojave desert and describing Neophaeococcomyces mojavensis, and introducing the new genera and species Taxawa tesnikishii.</title>
        <authorList>
            <person name="Kurbessoian T."/>
            <person name="Stajich J.E."/>
        </authorList>
    </citation>
    <scope>NUCLEOTIDE SEQUENCE</scope>
    <source>
        <strain evidence="6">TK_1</strain>
    </source>
</reference>
<dbReference type="InterPro" id="IPR050729">
    <property type="entry name" value="Rho-GAP"/>
</dbReference>
<dbReference type="InterPro" id="IPR001060">
    <property type="entry name" value="FCH_dom"/>
</dbReference>
<feature type="region of interest" description="Disordered" evidence="3">
    <location>
        <begin position="1"/>
        <end position="44"/>
    </location>
</feature>
<comment type="caution">
    <text evidence="6">The sequence shown here is derived from an EMBL/GenBank/DDBJ whole genome shotgun (WGS) entry which is preliminary data.</text>
</comment>
<evidence type="ECO:0000259" key="5">
    <source>
        <dbReference type="PROSITE" id="PS51741"/>
    </source>
</evidence>
<evidence type="ECO:0000256" key="1">
    <source>
        <dbReference type="ARBA" id="ARBA00022468"/>
    </source>
</evidence>
<protein>
    <submittedName>
        <fullName evidence="6">Rho GTPase-activating protein</fullName>
    </submittedName>
</protein>
<evidence type="ECO:0000313" key="6">
    <source>
        <dbReference type="EMBL" id="KAJ9665853.1"/>
    </source>
</evidence>
<dbReference type="Pfam" id="PF00620">
    <property type="entry name" value="RhoGAP"/>
    <property type="match status" value="1"/>
</dbReference>
<dbReference type="SUPFAM" id="SSF48350">
    <property type="entry name" value="GTPase activation domain, GAP"/>
    <property type="match status" value="1"/>
</dbReference>
<dbReference type="Gene3D" id="1.10.555.10">
    <property type="entry name" value="Rho GTPase activation protein"/>
    <property type="match status" value="1"/>
</dbReference>
<evidence type="ECO:0000259" key="4">
    <source>
        <dbReference type="PROSITE" id="PS50238"/>
    </source>
</evidence>
<proteinExistence type="predicted"/>
<dbReference type="SMART" id="SM00324">
    <property type="entry name" value="RhoGAP"/>
    <property type="match status" value="1"/>
</dbReference>
<name>A0ABQ9NVU6_9PEZI</name>